<evidence type="ECO:0000259" key="3">
    <source>
        <dbReference type="PROSITE" id="PS50004"/>
    </source>
</evidence>
<dbReference type="GO" id="GO:0005544">
    <property type="term" value="F:calcium-dependent phospholipid binding"/>
    <property type="evidence" value="ECO:0007669"/>
    <property type="project" value="InterPro"/>
</dbReference>
<accession>A0A7R9W2V1</accession>
<gene>
    <name evidence="4" type="ORF">TDUB1175_LOCUS10357</name>
</gene>
<evidence type="ECO:0000256" key="2">
    <source>
        <dbReference type="SAM" id="MobiDB-lite"/>
    </source>
</evidence>
<keyword evidence="1" id="KW-0175">Coiled coil</keyword>
<protein>
    <recommendedName>
        <fullName evidence="3">C2 domain-containing protein</fullName>
    </recommendedName>
</protein>
<feature type="compositionally biased region" description="Basic and acidic residues" evidence="2">
    <location>
        <begin position="264"/>
        <end position="293"/>
    </location>
</feature>
<dbReference type="AlphaFoldDB" id="A0A7R9W2V1"/>
<reference evidence="4" key="1">
    <citation type="submission" date="2021-01" db="EMBL/GenBank/DDBJ databases">
        <authorList>
            <person name="Corre E."/>
            <person name="Pelletier E."/>
            <person name="Niang G."/>
            <person name="Scheremetjew M."/>
            <person name="Finn R."/>
            <person name="Kale V."/>
            <person name="Holt S."/>
            <person name="Cochrane G."/>
            <person name="Meng A."/>
            <person name="Brown T."/>
            <person name="Cohen L."/>
        </authorList>
    </citation>
    <scope>NUCLEOTIDE SEQUENCE</scope>
    <source>
        <strain evidence="4">CCMP147</strain>
    </source>
</reference>
<dbReference type="EMBL" id="HBED01020710">
    <property type="protein sequence ID" value="CAD8311568.1"/>
    <property type="molecule type" value="Transcribed_RNA"/>
</dbReference>
<organism evidence="4">
    <name type="scientific">Pseudictyota dubia</name>
    <dbReference type="NCBI Taxonomy" id="2749911"/>
    <lineage>
        <taxon>Eukaryota</taxon>
        <taxon>Sar</taxon>
        <taxon>Stramenopiles</taxon>
        <taxon>Ochrophyta</taxon>
        <taxon>Bacillariophyta</taxon>
        <taxon>Mediophyceae</taxon>
        <taxon>Biddulphiophycidae</taxon>
        <taxon>Eupodiscales</taxon>
        <taxon>Odontellaceae</taxon>
        <taxon>Pseudictyota</taxon>
    </lineage>
</organism>
<dbReference type="CDD" id="cd00030">
    <property type="entry name" value="C2"/>
    <property type="match status" value="1"/>
</dbReference>
<dbReference type="GO" id="GO:0071277">
    <property type="term" value="P:cellular response to calcium ion"/>
    <property type="evidence" value="ECO:0007669"/>
    <property type="project" value="TreeGrafter"/>
</dbReference>
<dbReference type="SMART" id="SM00239">
    <property type="entry name" value="C2"/>
    <property type="match status" value="3"/>
</dbReference>
<proteinExistence type="predicted"/>
<dbReference type="PANTHER" id="PTHR10857">
    <property type="entry name" value="COPINE"/>
    <property type="match status" value="1"/>
</dbReference>
<dbReference type="Gene3D" id="2.60.40.150">
    <property type="entry name" value="C2 domain"/>
    <property type="match status" value="3"/>
</dbReference>
<dbReference type="PROSITE" id="PS50004">
    <property type="entry name" value="C2"/>
    <property type="match status" value="2"/>
</dbReference>
<feature type="domain" description="C2" evidence="3">
    <location>
        <begin position="71"/>
        <end position="221"/>
    </location>
</feature>
<dbReference type="InterPro" id="IPR000008">
    <property type="entry name" value="C2_dom"/>
</dbReference>
<dbReference type="InterPro" id="IPR045052">
    <property type="entry name" value="Copine"/>
</dbReference>
<name>A0A7R9W2V1_9STRA</name>
<evidence type="ECO:0000313" key="4">
    <source>
        <dbReference type="EMBL" id="CAD8311568.1"/>
    </source>
</evidence>
<dbReference type="InterPro" id="IPR037768">
    <property type="entry name" value="C2B_Copine"/>
</dbReference>
<sequence>MKVQVVVGARDLPDSSGSLATISLAGEELGRTEVVTDSSNPSWVKVSVLDFDDIEEKDLTVAICSESDGSSTGDADFNLSSLLEKKVDKKPMEGGGSIFVFAAEHEVLGSLNLQLCANGLKNTEGFLGMSREKSDPFLTIKGTSGDDVHTSDVVSDTLDPVFPKVDLPLSDLCDGNLDGPLEFTIHDYDRDGSHDFMGSFSRSVNDIISIAASGDAVDLSKKGNVLVLVAELVDYVNPVEVGHAAIEASALVMKAEVDSESKSEKAARALEKAEEARAEAEKARAEADEKESQTQELAEQLADAEKAAEDAKAAAQNAADEAASQPVAGVIKFKLRGEKLKNTEGLFRKPDPFFALQKPKEDGDDWDNVLISNVERDTLNPSWGEVEVEICALGDGDLDGVLRVVVFDHEKDGKHDLMGFFESSVNGLLSASETDEFISIMRKGRETGQIFVEEADLSGYVDPEETKQQLKELNDKADTARFFVMGKSAAVKSATDAAEEAQSTAEYMAQKAETAAEQAETASSEFEAAKAALEEAASKLAALVE</sequence>
<dbReference type="SUPFAM" id="SSF49562">
    <property type="entry name" value="C2 domain (Calcium/lipid-binding domain, CaLB)"/>
    <property type="match status" value="3"/>
</dbReference>
<feature type="domain" description="C2" evidence="3">
    <location>
        <begin position="311"/>
        <end position="438"/>
    </location>
</feature>
<dbReference type="Pfam" id="PF00168">
    <property type="entry name" value="C2"/>
    <property type="match status" value="3"/>
</dbReference>
<feature type="region of interest" description="Disordered" evidence="2">
    <location>
        <begin position="264"/>
        <end position="294"/>
    </location>
</feature>
<dbReference type="InterPro" id="IPR035892">
    <property type="entry name" value="C2_domain_sf"/>
</dbReference>
<feature type="coiled-coil region" evidence="1">
    <location>
        <begin position="509"/>
        <end position="539"/>
    </location>
</feature>
<evidence type="ECO:0000256" key="1">
    <source>
        <dbReference type="SAM" id="Coils"/>
    </source>
</evidence>
<dbReference type="PANTHER" id="PTHR10857:SF106">
    <property type="entry name" value="C2 DOMAIN-CONTAINING PROTEIN"/>
    <property type="match status" value="1"/>
</dbReference>
<dbReference type="GO" id="GO:0005886">
    <property type="term" value="C:plasma membrane"/>
    <property type="evidence" value="ECO:0007669"/>
    <property type="project" value="TreeGrafter"/>
</dbReference>
<dbReference type="CDD" id="cd04047">
    <property type="entry name" value="C2B_Copine"/>
    <property type="match status" value="2"/>
</dbReference>